<gene>
    <name evidence="2" type="primary">cutC</name>
    <name evidence="4" type="ORF">O4J56_21805</name>
</gene>
<dbReference type="Pfam" id="PF03932">
    <property type="entry name" value="CutC"/>
    <property type="match status" value="1"/>
</dbReference>
<name>A0ABT4U8L7_9ACTN</name>
<comment type="subcellular location">
    <subcellularLocation>
        <location evidence="2">Cytoplasm</location>
    </subcellularLocation>
</comment>
<keyword evidence="2" id="KW-0963">Cytoplasm</keyword>
<evidence type="ECO:0000256" key="2">
    <source>
        <dbReference type="HAMAP-Rule" id="MF_00795"/>
    </source>
</evidence>
<feature type="region of interest" description="Disordered" evidence="3">
    <location>
        <begin position="243"/>
        <end position="263"/>
    </location>
</feature>
<dbReference type="InterPro" id="IPR005627">
    <property type="entry name" value="CutC-like"/>
</dbReference>
<comment type="similarity">
    <text evidence="1 2">Belongs to the CutC family.</text>
</comment>
<dbReference type="Gene3D" id="3.20.20.380">
    <property type="entry name" value="Copper homeostasis (CutC) domain"/>
    <property type="match status" value="1"/>
</dbReference>
<feature type="compositionally biased region" description="Pro residues" evidence="3">
    <location>
        <begin position="18"/>
        <end position="32"/>
    </location>
</feature>
<organism evidence="4 5">
    <name type="scientific">Nocardiopsis endophytica</name>
    <dbReference type="NCBI Taxonomy" id="3018445"/>
    <lineage>
        <taxon>Bacteria</taxon>
        <taxon>Bacillati</taxon>
        <taxon>Actinomycetota</taxon>
        <taxon>Actinomycetes</taxon>
        <taxon>Streptosporangiales</taxon>
        <taxon>Nocardiopsidaceae</taxon>
        <taxon>Nocardiopsis</taxon>
    </lineage>
</organism>
<dbReference type="RefSeq" id="WP_270688218.1">
    <property type="nucleotide sequence ID" value="NZ_JAQFWQ010000073.1"/>
</dbReference>
<evidence type="ECO:0000256" key="3">
    <source>
        <dbReference type="SAM" id="MobiDB-lite"/>
    </source>
</evidence>
<dbReference type="HAMAP" id="MF_00795">
    <property type="entry name" value="CutC"/>
    <property type="match status" value="1"/>
</dbReference>
<dbReference type="EMBL" id="JAQFWQ010000073">
    <property type="protein sequence ID" value="MDA2813296.1"/>
    <property type="molecule type" value="Genomic_DNA"/>
</dbReference>
<evidence type="ECO:0000313" key="5">
    <source>
        <dbReference type="Proteomes" id="UP001527866"/>
    </source>
</evidence>
<keyword evidence="5" id="KW-1185">Reference proteome</keyword>
<dbReference type="SUPFAM" id="SSF110395">
    <property type="entry name" value="CutC-like"/>
    <property type="match status" value="1"/>
</dbReference>
<dbReference type="PANTHER" id="PTHR12598">
    <property type="entry name" value="COPPER HOMEOSTASIS PROTEIN CUTC"/>
    <property type="match status" value="1"/>
</dbReference>
<dbReference type="InterPro" id="IPR036822">
    <property type="entry name" value="CutC-like_dom_sf"/>
</dbReference>
<reference evidence="4 5" key="1">
    <citation type="submission" date="2023-01" db="EMBL/GenBank/DDBJ databases">
        <title>Draft genome sequence of Nocardiopsis sp. RSe5-2 isolated from halophytes.</title>
        <authorList>
            <person name="Duangmal K."/>
            <person name="Chantavorakit T."/>
        </authorList>
    </citation>
    <scope>NUCLEOTIDE SEQUENCE [LARGE SCALE GENOMIC DNA]</scope>
    <source>
        <strain evidence="4 5">RSe5-2</strain>
    </source>
</reference>
<evidence type="ECO:0000256" key="1">
    <source>
        <dbReference type="ARBA" id="ARBA00007768"/>
    </source>
</evidence>
<protein>
    <recommendedName>
        <fullName evidence="2">PF03932 family protein CutC</fullName>
    </recommendedName>
</protein>
<evidence type="ECO:0000313" key="4">
    <source>
        <dbReference type="EMBL" id="MDA2813296.1"/>
    </source>
</evidence>
<sequence length="288" mass="29342">MTDPAVPRTDTDTGTVPDPGPDPSGPGGPVGPGPAAGTLAFEIVVEGAAGARTAQRAGADRVELVSALVDGGLTPSIGTVEAVLEAAPGIAVFPIVRPRGGDFVYDSGELDAMERDVRAFARAGAHGVVLGALTPDGEVDREAMKRLLSSAEGLGTTFHRAFDVCADPVGTLEALVGMGVDRVLTSGQQASAPEGAELIAELVRRAAGRIAVMPGGGVRDGNAAELVARTGARELHFSAMDTVPSPVRHRNPRVRMGGGTVPPEDVRTVNSAEKIVRVMRAARSAVAP</sequence>
<accession>A0ABT4U8L7</accession>
<dbReference type="PANTHER" id="PTHR12598:SF0">
    <property type="entry name" value="COPPER HOMEOSTASIS PROTEIN CUTC HOMOLOG"/>
    <property type="match status" value="1"/>
</dbReference>
<proteinExistence type="inferred from homology"/>
<comment type="caution">
    <text evidence="4">The sequence shown here is derived from an EMBL/GenBank/DDBJ whole genome shotgun (WGS) entry which is preliminary data.</text>
</comment>
<feature type="region of interest" description="Disordered" evidence="3">
    <location>
        <begin position="1"/>
        <end position="35"/>
    </location>
</feature>
<dbReference type="Proteomes" id="UP001527866">
    <property type="component" value="Unassembled WGS sequence"/>
</dbReference>
<comment type="caution">
    <text evidence="2">Once thought to be involved in copper homeostasis, experiments in E.coli have shown this is not the case.</text>
</comment>